<dbReference type="AlphaFoldDB" id="A0A2T0M932"/>
<organism evidence="1 2">
    <name type="scientific">Flagellimonas meridianipacifica</name>
    <dbReference type="NCBI Taxonomy" id="1080225"/>
    <lineage>
        <taxon>Bacteria</taxon>
        <taxon>Pseudomonadati</taxon>
        <taxon>Bacteroidota</taxon>
        <taxon>Flavobacteriia</taxon>
        <taxon>Flavobacteriales</taxon>
        <taxon>Flavobacteriaceae</taxon>
        <taxon>Flagellimonas</taxon>
    </lineage>
</organism>
<dbReference type="Proteomes" id="UP000237640">
    <property type="component" value="Unassembled WGS sequence"/>
</dbReference>
<gene>
    <name evidence="1" type="ORF">CLV81_2384</name>
</gene>
<name>A0A2T0M932_9FLAO</name>
<dbReference type="RefSeq" id="WP_106145314.1">
    <property type="nucleotide sequence ID" value="NZ_PVYX01000002.1"/>
</dbReference>
<comment type="caution">
    <text evidence="1">The sequence shown here is derived from an EMBL/GenBank/DDBJ whole genome shotgun (WGS) entry which is preliminary data.</text>
</comment>
<accession>A0A2T0M932</accession>
<dbReference type="EMBL" id="PVYX01000002">
    <property type="protein sequence ID" value="PRX53990.1"/>
    <property type="molecule type" value="Genomic_DNA"/>
</dbReference>
<sequence>MEITFTEPIDKPSKNVQLALEEAYNVFSQSGFIENGSISKKYQLYFACLKNGSLYQKMRNTLVLARVRPQPRSKSASELEVTLLFNFDNATVVSRIRYWLWERKICRVIVKKVIRDFRKRVEKWT</sequence>
<evidence type="ECO:0000313" key="1">
    <source>
        <dbReference type="EMBL" id="PRX53990.1"/>
    </source>
</evidence>
<protein>
    <submittedName>
        <fullName evidence="1">Uncharacterized protein</fullName>
    </submittedName>
</protein>
<keyword evidence="2" id="KW-1185">Reference proteome</keyword>
<proteinExistence type="predicted"/>
<reference evidence="1 2" key="1">
    <citation type="submission" date="2018-03" db="EMBL/GenBank/DDBJ databases">
        <title>Genomic Encyclopedia of Archaeal and Bacterial Type Strains, Phase II (KMG-II): from individual species to whole genera.</title>
        <authorList>
            <person name="Goeker M."/>
        </authorList>
    </citation>
    <scope>NUCLEOTIDE SEQUENCE [LARGE SCALE GENOMIC DNA]</scope>
    <source>
        <strain evidence="1 2">DSM 25027</strain>
    </source>
</reference>
<evidence type="ECO:0000313" key="2">
    <source>
        <dbReference type="Proteomes" id="UP000237640"/>
    </source>
</evidence>